<dbReference type="PRINTS" id="PR01490">
    <property type="entry name" value="RTXTOXIND"/>
</dbReference>
<evidence type="ECO:0000256" key="4">
    <source>
        <dbReference type="ARBA" id="ARBA00022692"/>
    </source>
</evidence>
<dbReference type="PANTHER" id="PTHR30386">
    <property type="entry name" value="MEMBRANE FUSION SUBUNIT OF EMRAB-TOLC MULTIDRUG EFFLUX PUMP"/>
    <property type="match status" value="1"/>
</dbReference>
<feature type="domain" description="AprE-like beta-barrel" evidence="10">
    <location>
        <begin position="320"/>
        <end position="410"/>
    </location>
</feature>
<keyword evidence="5 8" id="KW-1133">Transmembrane helix</keyword>
<evidence type="ECO:0000256" key="3">
    <source>
        <dbReference type="ARBA" id="ARBA00022448"/>
    </source>
</evidence>
<dbReference type="GO" id="GO:0009306">
    <property type="term" value="P:protein secretion"/>
    <property type="evidence" value="ECO:0007669"/>
    <property type="project" value="InterPro"/>
</dbReference>
<dbReference type="InterPro" id="IPR050739">
    <property type="entry name" value="MFP"/>
</dbReference>
<evidence type="ECO:0000256" key="6">
    <source>
        <dbReference type="ARBA" id="ARBA00023136"/>
    </source>
</evidence>
<dbReference type="Pfam" id="PF26002">
    <property type="entry name" value="Beta-barrel_AprE"/>
    <property type="match status" value="1"/>
</dbReference>
<comment type="caution">
    <text evidence="11">The sequence shown here is derived from an EMBL/GenBank/DDBJ whole genome shotgun (WGS) entry which is preliminary data.</text>
</comment>
<dbReference type="GO" id="GO:0016020">
    <property type="term" value="C:membrane"/>
    <property type="evidence" value="ECO:0007669"/>
    <property type="project" value="UniProtKB-SubCell"/>
</dbReference>
<accession>A0A4Y9S676</accession>
<proteinExistence type="inferred from homology"/>
<keyword evidence="7" id="KW-0175">Coiled coil</keyword>
<feature type="coiled-coil region" evidence="7">
    <location>
        <begin position="149"/>
        <end position="176"/>
    </location>
</feature>
<keyword evidence="4 8" id="KW-0812">Transmembrane</keyword>
<dbReference type="InterPro" id="IPR006144">
    <property type="entry name" value="Secretion_HlyD_CS"/>
</dbReference>
<evidence type="ECO:0000259" key="9">
    <source>
        <dbReference type="Pfam" id="PF25973"/>
    </source>
</evidence>
<evidence type="ECO:0000256" key="1">
    <source>
        <dbReference type="ARBA" id="ARBA00004167"/>
    </source>
</evidence>
<dbReference type="EMBL" id="SPVF01000195">
    <property type="protein sequence ID" value="TFW16998.1"/>
    <property type="molecule type" value="Genomic_DNA"/>
</dbReference>
<keyword evidence="3" id="KW-0813">Transport</keyword>
<evidence type="ECO:0000256" key="2">
    <source>
        <dbReference type="ARBA" id="ARBA00009477"/>
    </source>
</evidence>
<sequence length="431" mass="47689">MTVSRTLKTSISAPLRPDLYRSQAIGHAVGAQYGTVVLAQNVTHTVLAALFAASGLALIAFFFFFGATRKVQCSGHLIPTVGVLKVVPVQGGVVVESRVREGQEVKRGEVLFALSSERSTSSDDSTQQTVSRLLRERRISYDTELKQSHVQAAQRIAAAERRVRSLDAEQLHLDKEIDLQTRRVNLAEESQQRYAQLRETHFISKAQYQEREVDLLDQRQRLTELQRLRSAGQRDLASAVAERNDMVFQFKRDAAAIERNVSQVAQDLAENEARREILVRAPRDGMVTAITAEAGQTVGAGTLLASVLPAGAALEGEIYAPSRAAGFVRPGMRVLLRYEAYPYQKFGQHLATVREVASTALRPDELNLPSGATGGEPLYRIRVQLDSQSVRAYGKALPLKSGMLVDASIMLERRRLYEWILEPLLSVSGRL</sequence>
<dbReference type="RefSeq" id="WP_135208072.1">
    <property type="nucleotide sequence ID" value="NZ_SPVF01000195.1"/>
</dbReference>
<keyword evidence="12" id="KW-1185">Reference proteome</keyword>
<dbReference type="OrthoDB" id="9775513at2"/>
<protein>
    <submittedName>
        <fullName evidence="11">HlyD family efflux transporter periplasmic adaptor subunit</fullName>
    </submittedName>
</protein>
<evidence type="ECO:0000313" key="11">
    <source>
        <dbReference type="EMBL" id="TFW16998.1"/>
    </source>
</evidence>
<evidence type="ECO:0000259" key="10">
    <source>
        <dbReference type="Pfam" id="PF26002"/>
    </source>
</evidence>
<reference evidence="11 12" key="1">
    <citation type="submission" date="2019-03" db="EMBL/GenBank/DDBJ databases">
        <title>Draft Genome Sequence of Massilia arenosa sp. nov., a Novel Massilia Species Isolated from a Sandy-loam Maize Soil.</title>
        <authorList>
            <person name="Raths R."/>
            <person name="Peta V."/>
            <person name="Bucking H."/>
        </authorList>
    </citation>
    <scope>NUCLEOTIDE SEQUENCE [LARGE SCALE GENOMIC DNA]</scope>
    <source>
        <strain evidence="11 12">MC02</strain>
    </source>
</reference>
<gene>
    <name evidence="11" type="ORF">E4L96_15210</name>
</gene>
<dbReference type="InterPro" id="IPR058982">
    <property type="entry name" value="Beta-barrel_AprE"/>
</dbReference>
<evidence type="ECO:0000256" key="8">
    <source>
        <dbReference type="SAM" id="Phobius"/>
    </source>
</evidence>
<evidence type="ECO:0000256" key="7">
    <source>
        <dbReference type="SAM" id="Coils"/>
    </source>
</evidence>
<feature type="domain" description="CzcB-like barrel-sandwich hybrid" evidence="9">
    <location>
        <begin position="84"/>
        <end position="302"/>
    </location>
</feature>
<dbReference type="Proteomes" id="UP000298438">
    <property type="component" value="Unassembled WGS sequence"/>
</dbReference>
<evidence type="ECO:0000256" key="5">
    <source>
        <dbReference type="ARBA" id="ARBA00022989"/>
    </source>
</evidence>
<dbReference type="InterPro" id="IPR058647">
    <property type="entry name" value="BSH_CzcB-like"/>
</dbReference>
<dbReference type="AlphaFoldDB" id="A0A4Y9S676"/>
<organism evidence="11 12">
    <name type="scientific">Zemynaea arenosa</name>
    <dbReference type="NCBI Taxonomy" id="2561931"/>
    <lineage>
        <taxon>Bacteria</taxon>
        <taxon>Pseudomonadati</taxon>
        <taxon>Pseudomonadota</taxon>
        <taxon>Betaproteobacteria</taxon>
        <taxon>Burkholderiales</taxon>
        <taxon>Oxalobacteraceae</taxon>
        <taxon>Telluria group</taxon>
        <taxon>Zemynaea</taxon>
    </lineage>
</organism>
<dbReference type="Pfam" id="PF25973">
    <property type="entry name" value="BSH_CzcB"/>
    <property type="match status" value="1"/>
</dbReference>
<dbReference type="Gene3D" id="2.40.50.100">
    <property type="match status" value="1"/>
</dbReference>
<dbReference type="PANTHER" id="PTHR30386:SF28">
    <property type="entry name" value="EXPORTED PROTEIN"/>
    <property type="match status" value="1"/>
</dbReference>
<dbReference type="PROSITE" id="PS00543">
    <property type="entry name" value="HLYD_FAMILY"/>
    <property type="match status" value="1"/>
</dbReference>
<keyword evidence="6 8" id="KW-0472">Membrane</keyword>
<name>A0A4Y9S676_9BURK</name>
<comment type="subcellular location">
    <subcellularLocation>
        <location evidence="1">Membrane</location>
        <topology evidence="1">Single-pass membrane protein</topology>
    </subcellularLocation>
</comment>
<evidence type="ECO:0000313" key="12">
    <source>
        <dbReference type="Proteomes" id="UP000298438"/>
    </source>
</evidence>
<feature type="transmembrane region" description="Helical" evidence="8">
    <location>
        <begin position="46"/>
        <end position="67"/>
    </location>
</feature>
<comment type="similarity">
    <text evidence="2">Belongs to the membrane fusion protein (MFP) (TC 8.A.1) family.</text>
</comment>